<sequence length="71" mass="8125">MIIKNEKGIDVHTTEFNNPNKRNIAFRETTCKVCAKAIATFGTGRALKFCSNSCKMKDYRLRVKAKKTLRN</sequence>
<proteinExistence type="predicted"/>
<dbReference type="EMBL" id="DRMS01000178">
    <property type="protein sequence ID" value="HFC92059.1"/>
    <property type="molecule type" value="Genomic_DNA"/>
</dbReference>
<gene>
    <name evidence="1" type="ORF">ENJ51_04525</name>
</gene>
<dbReference type="AlphaFoldDB" id="A0A7V2WUR9"/>
<protein>
    <submittedName>
        <fullName evidence="1">Uncharacterized protein</fullName>
    </submittedName>
</protein>
<reference evidence="1" key="1">
    <citation type="journal article" date="2020" name="mSystems">
        <title>Genome- and Community-Level Interaction Insights into Carbon Utilization and Element Cycling Functions of Hydrothermarchaeota in Hydrothermal Sediment.</title>
        <authorList>
            <person name="Zhou Z."/>
            <person name="Liu Y."/>
            <person name="Xu W."/>
            <person name="Pan J."/>
            <person name="Luo Z.H."/>
            <person name="Li M."/>
        </authorList>
    </citation>
    <scope>NUCLEOTIDE SEQUENCE [LARGE SCALE GENOMIC DNA]</scope>
    <source>
        <strain evidence="1">HyVt-493</strain>
    </source>
</reference>
<organism evidence="1">
    <name type="scientific">Leucothrix mucor</name>
    <dbReference type="NCBI Taxonomy" id="45248"/>
    <lineage>
        <taxon>Bacteria</taxon>
        <taxon>Pseudomonadati</taxon>
        <taxon>Pseudomonadota</taxon>
        <taxon>Gammaproteobacteria</taxon>
        <taxon>Thiotrichales</taxon>
        <taxon>Thiotrichaceae</taxon>
        <taxon>Leucothrix</taxon>
    </lineage>
</organism>
<dbReference type="Proteomes" id="UP000885750">
    <property type="component" value="Unassembled WGS sequence"/>
</dbReference>
<accession>A0A7V2WUR9</accession>
<evidence type="ECO:0000313" key="1">
    <source>
        <dbReference type="EMBL" id="HFC92059.1"/>
    </source>
</evidence>
<comment type="caution">
    <text evidence="1">The sequence shown here is derived from an EMBL/GenBank/DDBJ whole genome shotgun (WGS) entry which is preliminary data.</text>
</comment>
<name>A0A7V2WUR9_LEUMU</name>